<reference evidence="1 2" key="1">
    <citation type="submission" date="2019-10" db="EMBL/GenBank/DDBJ databases">
        <title>Poseidonibacter ostreae sp. nov., isolated from the gut of the Ostrea denselamellosa.</title>
        <authorList>
            <person name="Choi A."/>
        </authorList>
    </citation>
    <scope>NUCLEOTIDE SEQUENCE [LARGE SCALE GENOMIC DNA]</scope>
    <source>
        <strain evidence="1 2">SJOD-M-33</strain>
    </source>
</reference>
<evidence type="ECO:0000313" key="1">
    <source>
        <dbReference type="EMBL" id="KAB7891410.1"/>
    </source>
</evidence>
<dbReference type="RefSeq" id="WP_152279513.1">
    <property type="nucleotide sequence ID" value="NZ_WFKK01000001.1"/>
</dbReference>
<dbReference type="AlphaFoldDB" id="A0A6L4WY61"/>
<accession>A0A6L4WY61</accession>
<protein>
    <submittedName>
        <fullName evidence="1">Uncharacterized protein</fullName>
    </submittedName>
</protein>
<organism evidence="1 2">
    <name type="scientific">Poseidonibacter ostreae</name>
    <dbReference type="NCBI Taxonomy" id="2654171"/>
    <lineage>
        <taxon>Bacteria</taxon>
        <taxon>Pseudomonadati</taxon>
        <taxon>Campylobacterota</taxon>
        <taxon>Epsilonproteobacteria</taxon>
        <taxon>Campylobacterales</taxon>
        <taxon>Arcobacteraceae</taxon>
        <taxon>Poseidonibacter</taxon>
    </lineage>
</organism>
<proteinExistence type="predicted"/>
<dbReference type="Proteomes" id="UP000472839">
    <property type="component" value="Unassembled WGS sequence"/>
</dbReference>
<gene>
    <name evidence="1" type="ORF">GBG19_00810</name>
</gene>
<dbReference type="EMBL" id="WFKK01000001">
    <property type="protein sequence ID" value="KAB7891410.1"/>
    <property type="molecule type" value="Genomic_DNA"/>
</dbReference>
<sequence length="70" mass="8028">MKISIEEITEDKKNTTVECVLSRSRGKLNKTLVVETDILTKVVKFIVLDEEEVEIFDNLEDAVNLYNAIQ</sequence>
<name>A0A6L4WY61_9BACT</name>
<comment type="caution">
    <text evidence="1">The sequence shown here is derived from an EMBL/GenBank/DDBJ whole genome shotgun (WGS) entry which is preliminary data.</text>
</comment>
<evidence type="ECO:0000313" key="2">
    <source>
        <dbReference type="Proteomes" id="UP000472839"/>
    </source>
</evidence>